<name>A0A067CVW8_SAPPC</name>
<dbReference type="PANTHER" id="PTHR46373:SF2">
    <property type="entry name" value="RWP-RK DOMAIN-CONTAINING PROTEIN"/>
    <property type="match status" value="1"/>
</dbReference>
<dbReference type="GO" id="GO:0003677">
    <property type="term" value="F:DNA binding"/>
    <property type="evidence" value="ECO:0007669"/>
    <property type="project" value="UniProtKB-KW"/>
</dbReference>
<sequence length="330" mass="37453">MELLRPPMPPMNATHMGDDDDMRRRLHAKKAMVASSPMCNFEAFSLYFHLPLKAAAEKFGVRATAFKKRCRAIGIRHWPYRKVRSLKRSLQELNRCKDTGLLNEKQVYQYDTFKKQLDKLMAPETYGIDPSGQFIPNFHHPDDDDDDGMDSGDDMYSVDSPRYGASFSDCSISPTEDDKNHLSSTPFLEYPGSAFEKLPPLRKQSSNSNLFNMQRINVPSEIPGLSLRMSKDLVSLHPPKGVPSLDAYFVEPEPRKSYNEPSGDHGYGLHAYSHPDASSLHHDDIMLADIKYEETDDFDDDDGVGHVDYGSERFFDDVFLHISPDYGCLA</sequence>
<keyword evidence="2" id="KW-0805">Transcription regulation</keyword>
<dbReference type="InterPro" id="IPR044607">
    <property type="entry name" value="RKD-like"/>
</dbReference>
<evidence type="ECO:0000256" key="3">
    <source>
        <dbReference type="ARBA" id="ARBA00023054"/>
    </source>
</evidence>
<dbReference type="RefSeq" id="XP_012198131.1">
    <property type="nucleotide sequence ID" value="XM_012342741.1"/>
</dbReference>
<keyword evidence="4" id="KW-0238">DNA-binding</keyword>
<reference evidence="8 9" key="1">
    <citation type="journal article" date="2013" name="PLoS Genet.">
        <title>Distinctive expansion of potential virulence genes in the genome of the oomycete fish pathogen Saprolegnia parasitica.</title>
        <authorList>
            <person name="Jiang R.H."/>
            <person name="de Bruijn I."/>
            <person name="Haas B.J."/>
            <person name="Belmonte R."/>
            <person name="Lobach L."/>
            <person name="Christie J."/>
            <person name="van den Ackerveken G."/>
            <person name="Bottin A."/>
            <person name="Bulone V."/>
            <person name="Diaz-Moreno S.M."/>
            <person name="Dumas B."/>
            <person name="Fan L."/>
            <person name="Gaulin E."/>
            <person name="Govers F."/>
            <person name="Grenville-Briggs L.J."/>
            <person name="Horner N.R."/>
            <person name="Levin J.Z."/>
            <person name="Mammella M."/>
            <person name="Meijer H.J."/>
            <person name="Morris P."/>
            <person name="Nusbaum C."/>
            <person name="Oome S."/>
            <person name="Phillips A.J."/>
            <person name="van Rooyen D."/>
            <person name="Rzeszutek E."/>
            <person name="Saraiva M."/>
            <person name="Secombes C.J."/>
            <person name="Seidl M.F."/>
            <person name="Snel B."/>
            <person name="Stassen J.H."/>
            <person name="Sykes S."/>
            <person name="Tripathy S."/>
            <person name="van den Berg H."/>
            <person name="Vega-Arreguin J.C."/>
            <person name="Wawra S."/>
            <person name="Young S.K."/>
            <person name="Zeng Q."/>
            <person name="Dieguez-Uribeondo J."/>
            <person name="Russ C."/>
            <person name="Tyler B.M."/>
            <person name="van West P."/>
        </authorList>
    </citation>
    <scope>NUCLEOTIDE SEQUENCE [LARGE SCALE GENOMIC DNA]</scope>
    <source>
        <strain evidence="8 9">CBS 223.65</strain>
    </source>
</reference>
<evidence type="ECO:0000256" key="6">
    <source>
        <dbReference type="ARBA" id="ARBA00023242"/>
    </source>
</evidence>
<evidence type="ECO:0000259" key="7">
    <source>
        <dbReference type="PROSITE" id="PS51519"/>
    </source>
</evidence>
<dbReference type="GO" id="GO:0003700">
    <property type="term" value="F:DNA-binding transcription factor activity"/>
    <property type="evidence" value="ECO:0007669"/>
    <property type="project" value="InterPro"/>
</dbReference>
<dbReference type="PROSITE" id="PS51519">
    <property type="entry name" value="RWP_RK"/>
    <property type="match status" value="1"/>
</dbReference>
<evidence type="ECO:0000313" key="8">
    <source>
        <dbReference type="EMBL" id="KDO30947.1"/>
    </source>
</evidence>
<protein>
    <recommendedName>
        <fullName evidence="7">RWP-RK domain-containing protein</fullName>
    </recommendedName>
</protein>
<dbReference type="AlphaFoldDB" id="A0A067CVW8"/>
<keyword evidence="6" id="KW-0539">Nucleus</keyword>
<dbReference type="PANTHER" id="PTHR46373">
    <property type="entry name" value="PROTEIN RKD4"/>
    <property type="match status" value="1"/>
</dbReference>
<dbReference type="OMA" id="ASSPMCN"/>
<dbReference type="Proteomes" id="UP000030745">
    <property type="component" value="Unassembled WGS sequence"/>
</dbReference>
<accession>A0A067CVW8</accession>
<evidence type="ECO:0000313" key="9">
    <source>
        <dbReference type="Proteomes" id="UP000030745"/>
    </source>
</evidence>
<dbReference type="GeneID" id="24126601"/>
<evidence type="ECO:0000256" key="1">
    <source>
        <dbReference type="ARBA" id="ARBA00004049"/>
    </source>
</evidence>
<comment type="function">
    <text evidence="1">Putative transcription factor.</text>
</comment>
<dbReference type="KEGG" id="spar:SPRG_04135"/>
<dbReference type="OrthoDB" id="6270329at2759"/>
<evidence type="ECO:0000256" key="5">
    <source>
        <dbReference type="ARBA" id="ARBA00023163"/>
    </source>
</evidence>
<organism evidence="8 9">
    <name type="scientific">Saprolegnia parasitica (strain CBS 223.65)</name>
    <dbReference type="NCBI Taxonomy" id="695850"/>
    <lineage>
        <taxon>Eukaryota</taxon>
        <taxon>Sar</taxon>
        <taxon>Stramenopiles</taxon>
        <taxon>Oomycota</taxon>
        <taxon>Saprolegniomycetes</taxon>
        <taxon>Saprolegniales</taxon>
        <taxon>Saprolegniaceae</taxon>
        <taxon>Saprolegnia</taxon>
    </lineage>
</organism>
<dbReference type="Pfam" id="PF02042">
    <property type="entry name" value="RWP-RK"/>
    <property type="match status" value="1"/>
</dbReference>
<evidence type="ECO:0000256" key="2">
    <source>
        <dbReference type="ARBA" id="ARBA00023015"/>
    </source>
</evidence>
<dbReference type="EMBL" id="KK583199">
    <property type="protein sequence ID" value="KDO30947.1"/>
    <property type="molecule type" value="Genomic_DNA"/>
</dbReference>
<gene>
    <name evidence="8" type="ORF">SPRG_04135</name>
</gene>
<dbReference type="VEuPathDB" id="FungiDB:SPRG_04135"/>
<dbReference type="STRING" id="695850.A0A067CVW8"/>
<proteinExistence type="predicted"/>
<feature type="domain" description="RWP-RK" evidence="7">
    <location>
        <begin position="18"/>
        <end position="106"/>
    </location>
</feature>
<keyword evidence="3" id="KW-0175">Coiled coil</keyword>
<evidence type="ECO:0000256" key="4">
    <source>
        <dbReference type="ARBA" id="ARBA00023125"/>
    </source>
</evidence>
<keyword evidence="9" id="KW-1185">Reference proteome</keyword>
<dbReference type="InterPro" id="IPR003035">
    <property type="entry name" value="RWP-RK_dom"/>
</dbReference>
<keyword evidence="5" id="KW-0804">Transcription</keyword>